<dbReference type="FunFam" id="3.40.50.720:FF:000307">
    <property type="entry name" value="2-dehydropantoate 2-reductase"/>
    <property type="match status" value="1"/>
</dbReference>
<feature type="domain" description="Ketopantoate reductase N-terminal" evidence="11">
    <location>
        <begin position="4"/>
        <end position="151"/>
    </location>
</feature>
<dbReference type="EC" id="1.1.1.169" evidence="4 10"/>
<keyword evidence="7 10" id="KW-0560">Oxidoreductase</keyword>
<dbReference type="PANTHER" id="PTHR21708:SF26">
    <property type="entry name" value="2-DEHYDROPANTOATE 2-REDUCTASE"/>
    <property type="match status" value="1"/>
</dbReference>
<dbReference type="Proteomes" id="UP000825051">
    <property type="component" value="Chromosome"/>
</dbReference>
<name>A0A8F9XIU2_9BACT</name>
<comment type="function">
    <text evidence="1 10">Catalyzes the NADPH-dependent reduction of ketopantoate into pantoic acid.</text>
</comment>
<dbReference type="Pfam" id="PF02558">
    <property type="entry name" value="ApbA"/>
    <property type="match status" value="1"/>
</dbReference>
<comment type="similarity">
    <text evidence="3 10">Belongs to the ketopantoate reductase family.</text>
</comment>
<evidence type="ECO:0000256" key="3">
    <source>
        <dbReference type="ARBA" id="ARBA00007870"/>
    </source>
</evidence>
<dbReference type="InterPro" id="IPR013332">
    <property type="entry name" value="KPR_N"/>
</dbReference>
<dbReference type="Gene3D" id="1.10.1040.10">
    <property type="entry name" value="N-(1-d-carboxylethyl)-l-norvaline Dehydrogenase, domain 2"/>
    <property type="match status" value="1"/>
</dbReference>
<dbReference type="KEGG" id="ole:K0B96_04275"/>
<evidence type="ECO:0000313" key="14">
    <source>
        <dbReference type="Proteomes" id="UP000825051"/>
    </source>
</evidence>
<evidence type="ECO:0000256" key="2">
    <source>
        <dbReference type="ARBA" id="ARBA00004994"/>
    </source>
</evidence>
<keyword evidence="6 10" id="KW-0521">NADP</keyword>
<evidence type="ECO:0000256" key="10">
    <source>
        <dbReference type="RuleBase" id="RU362068"/>
    </source>
</evidence>
<feature type="domain" description="Ketopantoate reductase C-terminal" evidence="12">
    <location>
        <begin position="178"/>
        <end position="300"/>
    </location>
</feature>
<evidence type="ECO:0000259" key="11">
    <source>
        <dbReference type="Pfam" id="PF02558"/>
    </source>
</evidence>
<evidence type="ECO:0000259" key="12">
    <source>
        <dbReference type="Pfam" id="PF08546"/>
    </source>
</evidence>
<accession>A0A8F9XIU2</accession>
<proteinExistence type="inferred from homology"/>
<evidence type="ECO:0000313" key="13">
    <source>
        <dbReference type="EMBL" id="QYM80755.1"/>
    </source>
</evidence>
<dbReference type="FunFam" id="1.10.1040.10:FF:000017">
    <property type="entry name" value="2-dehydropantoate 2-reductase"/>
    <property type="match status" value="1"/>
</dbReference>
<dbReference type="SUPFAM" id="SSF48179">
    <property type="entry name" value="6-phosphogluconate dehydrogenase C-terminal domain-like"/>
    <property type="match status" value="1"/>
</dbReference>
<dbReference type="InterPro" id="IPR051402">
    <property type="entry name" value="KPR-Related"/>
</dbReference>
<dbReference type="Pfam" id="PF08546">
    <property type="entry name" value="ApbA_C"/>
    <property type="match status" value="1"/>
</dbReference>
<dbReference type="InterPro" id="IPR003710">
    <property type="entry name" value="ApbA"/>
</dbReference>
<dbReference type="InterPro" id="IPR013328">
    <property type="entry name" value="6PGD_dom2"/>
</dbReference>
<evidence type="ECO:0000256" key="9">
    <source>
        <dbReference type="ARBA" id="ARBA00048793"/>
    </source>
</evidence>
<dbReference type="InterPro" id="IPR036291">
    <property type="entry name" value="NAD(P)-bd_dom_sf"/>
</dbReference>
<gene>
    <name evidence="13" type="ORF">K0B96_04275</name>
</gene>
<dbReference type="GO" id="GO:0005737">
    <property type="term" value="C:cytoplasm"/>
    <property type="evidence" value="ECO:0007669"/>
    <property type="project" value="TreeGrafter"/>
</dbReference>
<evidence type="ECO:0000256" key="6">
    <source>
        <dbReference type="ARBA" id="ARBA00022857"/>
    </source>
</evidence>
<dbReference type="UniPathway" id="UPA00028">
    <property type="reaction ID" value="UER00004"/>
</dbReference>
<protein>
    <recommendedName>
        <fullName evidence="5 10">2-dehydropantoate 2-reductase</fullName>
        <ecNumber evidence="4 10">1.1.1.169</ecNumber>
    </recommendedName>
    <alternativeName>
        <fullName evidence="8 10">Ketopantoate reductase</fullName>
    </alternativeName>
</protein>
<dbReference type="AlphaFoldDB" id="A0A8F9XIU2"/>
<dbReference type="InterPro" id="IPR008927">
    <property type="entry name" value="6-PGluconate_DH-like_C_sf"/>
</dbReference>
<evidence type="ECO:0000256" key="1">
    <source>
        <dbReference type="ARBA" id="ARBA00002919"/>
    </source>
</evidence>
<dbReference type="NCBIfam" id="TIGR00745">
    <property type="entry name" value="apbA_panE"/>
    <property type="match status" value="1"/>
</dbReference>
<sequence>MSSIGIVGAGAIGAYFGAKLARAGADVRFLMRSDLAAVRERGLRIEEPAGAFTLSPVAAFGTTAEMGACDLVIIALKATANGALGELLPPLLHERTTLLPLQNGLGPDEAIAAQFGPRRVVGGLCYAGINRTAPGVIVCASYGTTTLGEFSGAATERTRAIAAWFERADLKPSVVDDLAEARWRKLVWNVPFNGLAVVADGGITTDLILADPDLVARARRLMEEVVAVAAALGHAIPTSYIDRQFVTTARIGAYAPSSLVDYRAGRAIEIEAIWGEPLRRARAAGVATPELAQLYEELKQCAG</sequence>
<dbReference type="SUPFAM" id="SSF51735">
    <property type="entry name" value="NAD(P)-binding Rossmann-fold domains"/>
    <property type="match status" value="1"/>
</dbReference>
<evidence type="ECO:0000256" key="8">
    <source>
        <dbReference type="ARBA" id="ARBA00032024"/>
    </source>
</evidence>
<keyword evidence="10" id="KW-0566">Pantothenate biosynthesis</keyword>
<dbReference type="Gene3D" id="3.40.50.720">
    <property type="entry name" value="NAD(P)-binding Rossmann-like Domain"/>
    <property type="match status" value="1"/>
</dbReference>
<reference evidence="13" key="1">
    <citation type="submission" date="2021-08" db="EMBL/GenBank/DDBJ databases">
        <title>Genome of a novel bacterium of the phylum Verrucomicrobia, Oleiharenicola sp. KSB-15.</title>
        <authorList>
            <person name="Chung J.-H."/>
            <person name="Ahn J.-H."/>
            <person name="Yoon Y."/>
            <person name="Kim D.-Y."/>
            <person name="An S.-H."/>
            <person name="Park I."/>
            <person name="Yeon J."/>
        </authorList>
    </citation>
    <scope>NUCLEOTIDE SEQUENCE</scope>
    <source>
        <strain evidence="13">KSB-15</strain>
    </source>
</reference>
<comment type="pathway">
    <text evidence="2 10">Cofactor biosynthesis; (R)-pantothenate biosynthesis; (R)-pantoate from 3-methyl-2-oxobutanoate: step 2/2.</text>
</comment>
<dbReference type="EMBL" id="CP080507">
    <property type="protein sequence ID" value="QYM80755.1"/>
    <property type="molecule type" value="Genomic_DNA"/>
</dbReference>
<dbReference type="GO" id="GO:0015940">
    <property type="term" value="P:pantothenate biosynthetic process"/>
    <property type="evidence" value="ECO:0007669"/>
    <property type="project" value="UniProtKB-UniPathway"/>
</dbReference>
<dbReference type="PANTHER" id="PTHR21708">
    <property type="entry name" value="PROBABLE 2-DEHYDROPANTOATE 2-REDUCTASE"/>
    <property type="match status" value="1"/>
</dbReference>
<dbReference type="InterPro" id="IPR013752">
    <property type="entry name" value="KPA_reductase"/>
</dbReference>
<dbReference type="GO" id="GO:0008677">
    <property type="term" value="F:2-dehydropantoate 2-reductase activity"/>
    <property type="evidence" value="ECO:0007669"/>
    <property type="project" value="UniProtKB-EC"/>
</dbReference>
<comment type="catalytic activity">
    <reaction evidence="9 10">
        <text>(R)-pantoate + NADP(+) = 2-dehydropantoate + NADPH + H(+)</text>
        <dbReference type="Rhea" id="RHEA:16233"/>
        <dbReference type="ChEBI" id="CHEBI:11561"/>
        <dbReference type="ChEBI" id="CHEBI:15378"/>
        <dbReference type="ChEBI" id="CHEBI:15980"/>
        <dbReference type="ChEBI" id="CHEBI:57783"/>
        <dbReference type="ChEBI" id="CHEBI:58349"/>
        <dbReference type="EC" id="1.1.1.169"/>
    </reaction>
</comment>
<evidence type="ECO:0000256" key="7">
    <source>
        <dbReference type="ARBA" id="ARBA00023002"/>
    </source>
</evidence>
<keyword evidence="14" id="KW-1185">Reference proteome</keyword>
<organism evidence="13 14">
    <name type="scientific">Horticoccus luteus</name>
    <dbReference type="NCBI Taxonomy" id="2862869"/>
    <lineage>
        <taxon>Bacteria</taxon>
        <taxon>Pseudomonadati</taxon>
        <taxon>Verrucomicrobiota</taxon>
        <taxon>Opitutia</taxon>
        <taxon>Opitutales</taxon>
        <taxon>Opitutaceae</taxon>
        <taxon>Horticoccus</taxon>
    </lineage>
</organism>
<evidence type="ECO:0000256" key="5">
    <source>
        <dbReference type="ARBA" id="ARBA00019465"/>
    </source>
</evidence>
<evidence type="ECO:0000256" key="4">
    <source>
        <dbReference type="ARBA" id="ARBA00013014"/>
    </source>
</evidence>